<comment type="caution">
    <text evidence="2">The sequence shown here is derived from an EMBL/GenBank/DDBJ whole genome shotgun (WGS) entry which is preliminary data.</text>
</comment>
<dbReference type="InterPro" id="IPR010024">
    <property type="entry name" value="CHP16711"/>
</dbReference>
<reference evidence="2 3" key="1">
    <citation type="submission" date="2019-07" db="EMBL/GenBank/DDBJ databases">
        <title>Genomic Encyclopedia of Type Strains, Phase III (KMG-III): the genomes of soil and plant-associated and newly described type strains.</title>
        <authorList>
            <person name="Whitman W."/>
        </authorList>
    </citation>
    <scope>NUCLEOTIDE SEQUENCE [LARGE SCALE GENOMIC DNA]</scope>
    <source>
        <strain evidence="2 3">BL24</strain>
    </source>
</reference>
<organism evidence="2 3">
    <name type="scientific">Paenibacillus methanolicus</name>
    <dbReference type="NCBI Taxonomy" id="582686"/>
    <lineage>
        <taxon>Bacteria</taxon>
        <taxon>Bacillati</taxon>
        <taxon>Bacillota</taxon>
        <taxon>Bacilli</taxon>
        <taxon>Bacillales</taxon>
        <taxon>Paenibacillaceae</taxon>
        <taxon>Paenibacillus</taxon>
    </lineage>
</organism>
<dbReference type="EMBL" id="VNHS01000017">
    <property type="protein sequence ID" value="TYP68915.1"/>
    <property type="molecule type" value="Genomic_DNA"/>
</dbReference>
<dbReference type="Gene3D" id="2.30.30.290">
    <property type="entry name" value="YopX-like domains"/>
    <property type="match status" value="1"/>
</dbReference>
<evidence type="ECO:0000313" key="2">
    <source>
        <dbReference type="EMBL" id="TYP68915.1"/>
    </source>
</evidence>
<gene>
    <name evidence="2" type="ORF">BCM02_11733</name>
</gene>
<dbReference type="InterPro" id="IPR023385">
    <property type="entry name" value="YopX-like_C"/>
</dbReference>
<dbReference type="AlphaFoldDB" id="A0A5S5BNZ7"/>
<protein>
    <submittedName>
        <fullName evidence="2">Putative phage protein (TIGR01671 family)</fullName>
    </submittedName>
</protein>
<dbReference type="SUPFAM" id="SSF159006">
    <property type="entry name" value="YopX-like"/>
    <property type="match status" value="1"/>
</dbReference>
<keyword evidence="3" id="KW-1185">Reference proteome</keyword>
<dbReference type="OrthoDB" id="1809393at2"/>
<evidence type="ECO:0000259" key="1">
    <source>
        <dbReference type="Pfam" id="PF09643"/>
    </source>
</evidence>
<dbReference type="Proteomes" id="UP000323257">
    <property type="component" value="Unassembled WGS sequence"/>
</dbReference>
<proteinExistence type="predicted"/>
<sequence>MVLRERRSAGEGCPGPRPQEGALYFNSVGMPFAYRVRPETVGQYTGLKDKNGTEIYEGDIVHYKDYSNGVYLSDQQPMTRDVVKWNPDTGGYIVRSMGFTFKAKTYEVIGNIHQNPELLEAKG</sequence>
<accession>A0A5S5BNZ7</accession>
<feature type="domain" description="YopX protein" evidence="1">
    <location>
        <begin position="37"/>
        <end position="120"/>
    </location>
</feature>
<dbReference type="InterPro" id="IPR019096">
    <property type="entry name" value="YopX_protein"/>
</dbReference>
<name>A0A5S5BNZ7_9BACL</name>
<dbReference type="Pfam" id="PF09643">
    <property type="entry name" value="YopX"/>
    <property type="match status" value="1"/>
</dbReference>
<dbReference type="NCBIfam" id="TIGR01671">
    <property type="entry name" value="phage_TIGR01671"/>
    <property type="match status" value="1"/>
</dbReference>
<evidence type="ECO:0000313" key="3">
    <source>
        <dbReference type="Proteomes" id="UP000323257"/>
    </source>
</evidence>